<keyword evidence="7" id="KW-1185">Reference proteome</keyword>
<dbReference type="GO" id="GO:0042797">
    <property type="term" value="P:tRNA transcription by RNA polymerase III"/>
    <property type="evidence" value="ECO:0007669"/>
    <property type="project" value="TreeGrafter"/>
</dbReference>
<dbReference type="Proteomes" id="UP000812966">
    <property type="component" value="Unassembled WGS sequence"/>
</dbReference>
<name>A0A8K0JNW4_9TREE</name>
<evidence type="ECO:0000256" key="5">
    <source>
        <dbReference type="SAM" id="MobiDB-lite"/>
    </source>
</evidence>
<feature type="compositionally biased region" description="Gly residues" evidence="5">
    <location>
        <begin position="32"/>
        <end position="49"/>
    </location>
</feature>
<evidence type="ECO:0000256" key="3">
    <source>
        <dbReference type="ARBA" id="ARBA00023163"/>
    </source>
</evidence>
<dbReference type="GO" id="GO:0005666">
    <property type="term" value="C:RNA polymerase III complex"/>
    <property type="evidence" value="ECO:0007669"/>
    <property type="project" value="InterPro"/>
</dbReference>
<dbReference type="AlphaFoldDB" id="A0A8K0JNW4"/>
<comment type="subcellular location">
    <subcellularLocation>
        <location evidence="1">Nucleus</location>
    </subcellularLocation>
</comment>
<accession>A0A8K0JNW4</accession>
<evidence type="ECO:0008006" key="8">
    <source>
        <dbReference type="Google" id="ProtNLM"/>
    </source>
</evidence>
<sequence length="540" mass="56775">MPPKLGGIGSGFARPAAPGTAAPSNAAAGPSTGAGAGAGTSGTTGGAGAGAPAAPKPKMKFKPILQPTKKVKAEPAAEAVVKTEASGARGPRDGTRGRGRGRGRGAGQAAPSTRPGQEMVASGPFAMPSMSTGRPRVAAAGPDPMAAMHANADRKPTFTAQGESYSDDENDNIIDLEVVPEQSGESAPTGLIRHRSIAAALKEKEGRGKKKSVKAEPGSGQADEQGGSSGVRLRDQPVVVKEEPTSPEKQARELPPTGGRGRDKGKGPATAGRTDDRLTDADMDMDVDINGNRIDQLVEAEKEVVEAKQAIDLDEIVIEDYEEDITGDFVHLEGEADPKDKLYLLQFPDPFPRFIPDPARSFLKDVDLDDLKPKAELSDETAAAGSTATDKTKKGVSFSDKPEEAGGDKAAEAAAKKLAAEEEKEKKAKDAKLRALMKKEEARKPEGRIGTMVVMKSGKVKMVLGDGIVMDVSPGVPTTFVQQLVHMDHHRRNATVLGEVNKNFVMTPDIDRLLDELRMHDGIIPGEEPKVKNEPGIVLQ</sequence>
<evidence type="ECO:0000313" key="7">
    <source>
        <dbReference type="Proteomes" id="UP000812966"/>
    </source>
</evidence>
<dbReference type="InterPro" id="IPR007811">
    <property type="entry name" value="RPC4"/>
</dbReference>
<keyword evidence="4" id="KW-0539">Nucleus</keyword>
<evidence type="ECO:0000256" key="1">
    <source>
        <dbReference type="ARBA" id="ARBA00004123"/>
    </source>
</evidence>
<feature type="compositionally biased region" description="Low complexity" evidence="5">
    <location>
        <begin position="74"/>
        <end position="89"/>
    </location>
</feature>
<feature type="region of interest" description="Disordered" evidence="5">
    <location>
        <begin position="1"/>
        <end position="284"/>
    </location>
</feature>
<feature type="compositionally biased region" description="Basic and acidic residues" evidence="5">
    <location>
        <begin position="232"/>
        <end position="252"/>
    </location>
</feature>
<dbReference type="PANTHER" id="PTHR13408">
    <property type="entry name" value="DNA-DIRECTED RNA POLYMERASE III"/>
    <property type="match status" value="1"/>
</dbReference>
<evidence type="ECO:0000256" key="2">
    <source>
        <dbReference type="ARBA" id="ARBA00022478"/>
    </source>
</evidence>
<feature type="compositionally biased region" description="Basic and acidic residues" evidence="5">
    <location>
        <begin position="400"/>
        <end position="411"/>
    </location>
</feature>
<dbReference type="Pfam" id="PF05132">
    <property type="entry name" value="RNA_pol_Rpc4"/>
    <property type="match status" value="1"/>
</dbReference>
<dbReference type="GO" id="GO:0003677">
    <property type="term" value="F:DNA binding"/>
    <property type="evidence" value="ECO:0007669"/>
    <property type="project" value="InterPro"/>
</dbReference>
<keyword evidence="3" id="KW-0804">Transcription</keyword>
<proteinExistence type="predicted"/>
<feature type="compositionally biased region" description="Acidic residues" evidence="5">
    <location>
        <begin position="165"/>
        <end position="174"/>
    </location>
</feature>
<comment type="caution">
    <text evidence="6">The sequence shown here is derived from an EMBL/GenBank/DDBJ whole genome shotgun (WGS) entry which is preliminary data.</text>
</comment>
<protein>
    <recommendedName>
        <fullName evidence="8">DNA-directed RNA polymerase III subunit RPC4</fullName>
    </recommendedName>
</protein>
<gene>
    <name evidence="6" type="ORF">FFLO_01957</name>
</gene>
<evidence type="ECO:0000256" key="4">
    <source>
        <dbReference type="ARBA" id="ARBA00023242"/>
    </source>
</evidence>
<organism evidence="6 7">
    <name type="scientific">Filobasidium floriforme</name>
    <dbReference type="NCBI Taxonomy" id="5210"/>
    <lineage>
        <taxon>Eukaryota</taxon>
        <taxon>Fungi</taxon>
        <taxon>Dikarya</taxon>
        <taxon>Basidiomycota</taxon>
        <taxon>Agaricomycotina</taxon>
        <taxon>Tremellomycetes</taxon>
        <taxon>Filobasidiales</taxon>
        <taxon>Filobasidiaceae</taxon>
        <taxon>Filobasidium</taxon>
    </lineage>
</organism>
<feature type="compositionally biased region" description="Low complexity" evidence="5">
    <location>
        <begin position="15"/>
        <end position="31"/>
    </location>
</feature>
<evidence type="ECO:0000313" key="6">
    <source>
        <dbReference type="EMBL" id="KAG7562584.1"/>
    </source>
</evidence>
<reference evidence="6" key="1">
    <citation type="submission" date="2020-04" db="EMBL/GenBank/DDBJ databases">
        <title>Analysis of mating type loci in Filobasidium floriforme.</title>
        <authorList>
            <person name="Nowrousian M."/>
        </authorList>
    </citation>
    <scope>NUCLEOTIDE SEQUENCE</scope>
    <source>
        <strain evidence="6">CBS 6242</strain>
    </source>
</reference>
<feature type="compositionally biased region" description="Gly residues" evidence="5">
    <location>
        <begin position="1"/>
        <end position="10"/>
    </location>
</feature>
<dbReference type="EMBL" id="JABELV010000029">
    <property type="protein sequence ID" value="KAG7562584.1"/>
    <property type="molecule type" value="Genomic_DNA"/>
</dbReference>
<dbReference type="PANTHER" id="PTHR13408:SF0">
    <property type="entry name" value="DNA-DIRECTED RNA POLYMERASE III SUBUNIT RPC4"/>
    <property type="match status" value="1"/>
</dbReference>
<feature type="region of interest" description="Disordered" evidence="5">
    <location>
        <begin position="377"/>
        <end position="411"/>
    </location>
</feature>
<keyword evidence="2" id="KW-0240">DNA-directed RNA polymerase</keyword>